<dbReference type="OrthoDB" id="9811754at2"/>
<organism evidence="6 7">
    <name type="scientific">Cupriavidus metallidurans</name>
    <dbReference type="NCBI Taxonomy" id="119219"/>
    <lineage>
        <taxon>Bacteria</taxon>
        <taxon>Pseudomonadati</taxon>
        <taxon>Pseudomonadota</taxon>
        <taxon>Betaproteobacteria</taxon>
        <taxon>Burkholderiales</taxon>
        <taxon>Burkholderiaceae</taxon>
        <taxon>Cupriavidus</taxon>
    </lineage>
</organism>
<dbReference type="InterPro" id="IPR050739">
    <property type="entry name" value="MFP"/>
</dbReference>
<dbReference type="RefSeq" id="WP_017513281.1">
    <property type="nucleotide sequence ID" value="NZ_CP037901.1"/>
</dbReference>
<evidence type="ECO:0000256" key="3">
    <source>
        <dbReference type="SAM" id="Phobius"/>
    </source>
</evidence>
<dbReference type="Pfam" id="PF25917">
    <property type="entry name" value="BSH_RND"/>
    <property type="match status" value="1"/>
</dbReference>
<name>A0A482J4J4_9BURK</name>
<feature type="transmembrane region" description="Helical" evidence="3">
    <location>
        <begin position="31"/>
        <end position="52"/>
    </location>
</feature>
<dbReference type="PANTHER" id="PTHR30386:SF24">
    <property type="entry name" value="MULTIDRUG RESISTANCE EFFLUX PUMP"/>
    <property type="match status" value="1"/>
</dbReference>
<dbReference type="Proteomes" id="UP000253772">
    <property type="component" value="Chromosome c2"/>
</dbReference>
<dbReference type="Gene3D" id="2.40.30.170">
    <property type="match status" value="1"/>
</dbReference>
<keyword evidence="3" id="KW-0472">Membrane</keyword>
<feature type="domain" description="Multidrug resistance protein MdtA-like barrel-sandwich hybrid" evidence="4">
    <location>
        <begin position="69"/>
        <end position="262"/>
    </location>
</feature>
<dbReference type="InterPro" id="IPR058634">
    <property type="entry name" value="AaeA-lik-b-barrel"/>
</dbReference>
<evidence type="ECO:0000256" key="1">
    <source>
        <dbReference type="SAM" id="Coils"/>
    </source>
</evidence>
<dbReference type="AlphaFoldDB" id="A0A482J4J4"/>
<dbReference type="PRINTS" id="PR01490">
    <property type="entry name" value="RTXTOXIND"/>
</dbReference>
<feature type="region of interest" description="Disordered" evidence="2">
    <location>
        <begin position="1"/>
        <end position="21"/>
    </location>
</feature>
<dbReference type="SUPFAM" id="SSF111369">
    <property type="entry name" value="HlyD-like secretion proteins"/>
    <property type="match status" value="2"/>
</dbReference>
<evidence type="ECO:0000256" key="2">
    <source>
        <dbReference type="SAM" id="MobiDB-lite"/>
    </source>
</evidence>
<evidence type="ECO:0000259" key="4">
    <source>
        <dbReference type="Pfam" id="PF25917"/>
    </source>
</evidence>
<protein>
    <submittedName>
        <fullName evidence="6">HlyD family secretion protein</fullName>
    </submittedName>
</protein>
<feature type="coiled-coil region" evidence="1">
    <location>
        <begin position="123"/>
        <end position="150"/>
    </location>
</feature>
<keyword evidence="1" id="KW-0175">Coiled coil</keyword>
<dbReference type="PANTHER" id="PTHR30386">
    <property type="entry name" value="MEMBRANE FUSION SUBUNIT OF EMRAB-TOLC MULTIDRUG EFFLUX PUMP"/>
    <property type="match status" value="1"/>
</dbReference>
<keyword evidence="3" id="KW-0812">Transmembrane</keyword>
<sequence>MSAIHSAATASPAGVAPESAVPDRTSRRKQILLGAGLLLLALALAYGVRWWIYGRFIESTDDAYIQADSVTVAPKVNGYVAEVYVRDNQQIQAGQELVRLDNRQYQAAYDESQATVASRQADVTRAEADLAQQQARIAQAAAEVDGARANSRYAASQVERYAPLVKSGAETEERTAELRNAQTRASTTLAANEAALRVEQSQTVTLKARLEQAHAQLDVAQASARQAKLNLDDTVVRSTTAGRVADKGVRVGQFAQPGMRLLTVVPVQDLYLTANFKETQVGRMRPGQPVTLHVDALPGEELHGVVDSLSPGTGSQFALLPAQNATGNFTKIVQRVPVRIHVDVPTEARAILVPGLSVVVDIDTRELHPARTQADIKATHG</sequence>
<gene>
    <name evidence="6" type="ORF">DDF84_031050</name>
</gene>
<reference evidence="6 7" key="1">
    <citation type="submission" date="2019-03" db="EMBL/GenBank/DDBJ databases">
        <title>Comparative insights into the high quality Complete genome sequence of highly metal resistant Cupriavidus metallidurans strain BS1 isolated from a gold-copper mine.</title>
        <authorList>
            <person name="Mazhar H.S."/>
            <person name="Rensing C."/>
        </authorList>
    </citation>
    <scope>NUCLEOTIDE SEQUENCE [LARGE SCALE GENOMIC DNA]</scope>
    <source>
        <strain evidence="6 7">BS1</strain>
    </source>
</reference>
<dbReference type="Pfam" id="PF25963">
    <property type="entry name" value="Beta-barrel_AAEA"/>
    <property type="match status" value="1"/>
</dbReference>
<dbReference type="Gene3D" id="2.40.50.100">
    <property type="match status" value="1"/>
</dbReference>
<dbReference type="GO" id="GO:0055085">
    <property type="term" value="P:transmembrane transport"/>
    <property type="evidence" value="ECO:0007669"/>
    <property type="project" value="InterPro"/>
</dbReference>
<dbReference type="EMBL" id="CP037901">
    <property type="protein sequence ID" value="QBP13970.1"/>
    <property type="molecule type" value="Genomic_DNA"/>
</dbReference>
<proteinExistence type="predicted"/>
<evidence type="ECO:0000259" key="5">
    <source>
        <dbReference type="Pfam" id="PF25963"/>
    </source>
</evidence>
<keyword evidence="3" id="KW-1133">Transmembrane helix</keyword>
<feature type="domain" description="p-hydroxybenzoic acid efflux pump subunit AaeA-like beta-barrel" evidence="5">
    <location>
        <begin position="270"/>
        <end position="361"/>
    </location>
</feature>
<evidence type="ECO:0000313" key="6">
    <source>
        <dbReference type="EMBL" id="QBP13970.1"/>
    </source>
</evidence>
<dbReference type="Gene3D" id="1.10.287.470">
    <property type="entry name" value="Helix hairpin bin"/>
    <property type="match status" value="1"/>
</dbReference>
<dbReference type="InterPro" id="IPR058625">
    <property type="entry name" value="MdtA-like_BSH"/>
</dbReference>
<accession>A0A482J4J4</accession>
<evidence type="ECO:0000313" key="7">
    <source>
        <dbReference type="Proteomes" id="UP000253772"/>
    </source>
</evidence>